<dbReference type="GO" id="GO:0016020">
    <property type="term" value="C:membrane"/>
    <property type="evidence" value="ECO:0007669"/>
    <property type="project" value="UniProtKB-SubCell"/>
</dbReference>
<dbReference type="Pfam" id="PF01027">
    <property type="entry name" value="Bax1-I"/>
    <property type="match status" value="1"/>
</dbReference>
<evidence type="ECO:0000256" key="3">
    <source>
        <dbReference type="ARBA" id="ARBA00022692"/>
    </source>
</evidence>
<comment type="similarity">
    <text evidence="2 6">Belongs to the BI1 family.</text>
</comment>
<dbReference type="PANTHER" id="PTHR23291:SF32">
    <property type="entry name" value="BAX INHIBITOR 1"/>
    <property type="match status" value="1"/>
</dbReference>
<dbReference type="AlphaFoldDB" id="A0A0G4FJP7"/>
<feature type="transmembrane region" description="Helical" evidence="6">
    <location>
        <begin position="102"/>
        <end position="122"/>
    </location>
</feature>
<keyword evidence="4 6" id="KW-1133">Transmembrane helix</keyword>
<keyword evidence="3 6" id="KW-0812">Transmembrane</keyword>
<name>A0A0G4FJP7_9ALVE</name>
<protein>
    <recommendedName>
        <fullName evidence="8">Bax inhibitor-1</fullName>
    </recommendedName>
</protein>
<dbReference type="PhylomeDB" id="A0A0G4FJP7"/>
<evidence type="ECO:0000256" key="1">
    <source>
        <dbReference type="ARBA" id="ARBA00004141"/>
    </source>
</evidence>
<evidence type="ECO:0008006" key="8">
    <source>
        <dbReference type="Google" id="ProtNLM"/>
    </source>
</evidence>
<feature type="transmembrane region" description="Helical" evidence="6">
    <location>
        <begin position="69"/>
        <end position="90"/>
    </location>
</feature>
<evidence type="ECO:0000256" key="5">
    <source>
        <dbReference type="ARBA" id="ARBA00023136"/>
    </source>
</evidence>
<sequence>MTPLEPRIQKHLAKVYTFLTAGILVTSFGVWTQINVFSIPPFLSLIATIGTMWSVMSRTSTDPKEVVKPYRLGMALLFFFFKGAAMGNYIDVVTRFHPGILPTAFFSTLAVFLSFSAAALLAKRREYMFLGGLLGTALSMMSLFSLANMFFWSRGLNDALLYVGVFVFAGYIIFDTQVIVEQSANGQVDFVRQAIQLYVNLVALFIRILAILAKNQQKRSSNDKRRRGE</sequence>
<dbReference type="VEuPathDB" id="CryptoDB:Cvel_17388"/>
<proteinExistence type="inferred from homology"/>
<gene>
    <name evidence="7" type="ORF">Cvel_17388</name>
</gene>
<dbReference type="EMBL" id="CDMZ01000423">
    <property type="protein sequence ID" value="CEM13973.1"/>
    <property type="molecule type" value="Genomic_DNA"/>
</dbReference>
<organism evidence="7">
    <name type="scientific">Chromera velia CCMP2878</name>
    <dbReference type="NCBI Taxonomy" id="1169474"/>
    <lineage>
        <taxon>Eukaryota</taxon>
        <taxon>Sar</taxon>
        <taxon>Alveolata</taxon>
        <taxon>Colpodellida</taxon>
        <taxon>Chromeraceae</taxon>
        <taxon>Chromera</taxon>
    </lineage>
</organism>
<evidence type="ECO:0000256" key="2">
    <source>
        <dbReference type="ARBA" id="ARBA00010350"/>
    </source>
</evidence>
<feature type="transmembrane region" description="Helical" evidence="6">
    <location>
        <begin position="159"/>
        <end position="174"/>
    </location>
</feature>
<evidence type="ECO:0000256" key="4">
    <source>
        <dbReference type="ARBA" id="ARBA00022989"/>
    </source>
</evidence>
<keyword evidence="5 6" id="KW-0472">Membrane</keyword>
<feature type="transmembrane region" description="Helical" evidence="6">
    <location>
        <begin position="195"/>
        <end position="213"/>
    </location>
</feature>
<evidence type="ECO:0000313" key="7">
    <source>
        <dbReference type="EMBL" id="CEM13973.1"/>
    </source>
</evidence>
<dbReference type="PANTHER" id="PTHR23291">
    <property type="entry name" value="BAX INHIBITOR-RELATED"/>
    <property type="match status" value="1"/>
</dbReference>
<evidence type="ECO:0000256" key="6">
    <source>
        <dbReference type="RuleBase" id="RU004379"/>
    </source>
</evidence>
<reference evidence="7" key="1">
    <citation type="submission" date="2014-11" db="EMBL/GenBank/DDBJ databases">
        <authorList>
            <person name="Otto D Thomas"/>
            <person name="Naeem Raeece"/>
        </authorList>
    </citation>
    <scope>NUCLEOTIDE SEQUENCE</scope>
</reference>
<feature type="transmembrane region" description="Helical" evidence="6">
    <location>
        <begin position="12"/>
        <end position="31"/>
    </location>
</feature>
<accession>A0A0G4FJP7</accession>
<feature type="transmembrane region" description="Helical" evidence="6">
    <location>
        <begin position="129"/>
        <end position="153"/>
    </location>
</feature>
<comment type="subcellular location">
    <subcellularLocation>
        <location evidence="1">Membrane</location>
        <topology evidence="1">Multi-pass membrane protein</topology>
    </subcellularLocation>
</comment>
<dbReference type="InterPro" id="IPR006214">
    <property type="entry name" value="Bax_inhibitor_1-related"/>
</dbReference>
<feature type="transmembrane region" description="Helical" evidence="6">
    <location>
        <begin position="37"/>
        <end position="57"/>
    </location>
</feature>